<evidence type="ECO:0000256" key="3">
    <source>
        <dbReference type="ARBA" id="ARBA00023163"/>
    </source>
</evidence>
<dbReference type="Gene3D" id="1.10.10.10">
    <property type="entry name" value="Winged helix-like DNA-binding domain superfamily/Winged helix DNA-binding domain"/>
    <property type="match status" value="1"/>
</dbReference>
<dbReference type="InterPro" id="IPR036390">
    <property type="entry name" value="WH_DNA-bd_sf"/>
</dbReference>
<reference evidence="5 6" key="1">
    <citation type="submission" date="2018-07" db="EMBL/GenBank/DDBJ databases">
        <authorList>
            <person name="Peeters C."/>
        </authorList>
    </citation>
    <scope>NUCLEOTIDE SEQUENCE [LARGE SCALE GENOMIC DNA]</scope>
    <source>
        <strain evidence="5 6">LMG 3411</strain>
    </source>
</reference>
<dbReference type="SMART" id="SM00345">
    <property type="entry name" value="HTH_GNTR"/>
    <property type="match status" value="1"/>
</dbReference>
<dbReference type="SMART" id="SM00895">
    <property type="entry name" value="FCD"/>
    <property type="match status" value="1"/>
</dbReference>
<dbReference type="Pfam" id="PF07729">
    <property type="entry name" value="FCD"/>
    <property type="match status" value="1"/>
</dbReference>
<name>A0A446C888_9BURK</name>
<keyword evidence="2" id="KW-0238">DNA-binding</keyword>
<dbReference type="PANTHER" id="PTHR43537">
    <property type="entry name" value="TRANSCRIPTIONAL REGULATOR, GNTR FAMILY"/>
    <property type="match status" value="1"/>
</dbReference>
<dbReference type="Gene3D" id="1.20.120.530">
    <property type="entry name" value="GntR ligand-binding domain-like"/>
    <property type="match status" value="1"/>
</dbReference>
<feature type="domain" description="HTH gntR-type" evidence="4">
    <location>
        <begin position="30"/>
        <end position="97"/>
    </location>
</feature>
<dbReference type="Pfam" id="PF00392">
    <property type="entry name" value="GntR"/>
    <property type="match status" value="1"/>
</dbReference>
<evidence type="ECO:0000259" key="4">
    <source>
        <dbReference type="PROSITE" id="PS50949"/>
    </source>
</evidence>
<organism evidence="5 6">
    <name type="scientific">Achromobacter agilis</name>
    <dbReference type="NCBI Taxonomy" id="1353888"/>
    <lineage>
        <taxon>Bacteria</taxon>
        <taxon>Pseudomonadati</taxon>
        <taxon>Pseudomonadota</taxon>
        <taxon>Betaproteobacteria</taxon>
        <taxon>Burkholderiales</taxon>
        <taxon>Alcaligenaceae</taxon>
        <taxon>Achromobacter</taxon>
    </lineage>
</organism>
<evidence type="ECO:0000313" key="6">
    <source>
        <dbReference type="Proteomes" id="UP000289184"/>
    </source>
</evidence>
<keyword evidence="3" id="KW-0804">Transcription</keyword>
<protein>
    <submittedName>
        <fullName evidence="5">HTH-type transcriptional repressor RspR</fullName>
    </submittedName>
</protein>
<dbReference type="PROSITE" id="PS50949">
    <property type="entry name" value="HTH_GNTR"/>
    <property type="match status" value="1"/>
</dbReference>
<dbReference type="SUPFAM" id="SSF46785">
    <property type="entry name" value="Winged helix' DNA-binding domain"/>
    <property type="match status" value="1"/>
</dbReference>
<dbReference type="PANTHER" id="PTHR43537:SF45">
    <property type="entry name" value="GNTR FAMILY REGULATORY PROTEIN"/>
    <property type="match status" value="1"/>
</dbReference>
<sequence length="266" mass="30230">MHFNTDDDVARKRLGTMHTSNAIRPAARTQAAQAELYGAVKAMAVRFEFKPGERINEVELARRLNVSRTPLREVLNQLMVEGFLTRSVNRGFIARLLDAKQIHSLYEYRAVLEAGIVRAACERATDEELASLRAFVERSRDEPEDSEATRLLDLDEAFHLTLARYSRNEEFVRALESVNARIHFVRWIDMQQGRRGHTQGEHLRIVEALERRDIDALPGLINAHIGRRLDQITDVIRTGFSTIYMRDQAEPAAAVPANTISAGEKQ</sequence>
<dbReference type="InterPro" id="IPR000524">
    <property type="entry name" value="Tscrpt_reg_HTH_GntR"/>
</dbReference>
<dbReference type="EMBL" id="UFQB01000004">
    <property type="protein sequence ID" value="SSW64129.1"/>
    <property type="molecule type" value="Genomic_DNA"/>
</dbReference>
<dbReference type="Proteomes" id="UP000289184">
    <property type="component" value="Unassembled WGS sequence"/>
</dbReference>
<keyword evidence="6" id="KW-1185">Reference proteome</keyword>
<dbReference type="InterPro" id="IPR008920">
    <property type="entry name" value="TF_FadR/GntR_C"/>
</dbReference>
<keyword evidence="1" id="KW-0805">Transcription regulation</keyword>
<dbReference type="GO" id="GO:0003677">
    <property type="term" value="F:DNA binding"/>
    <property type="evidence" value="ECO:0007669"/>
    <property type="project" value="UniProtKB-KW"/>
</dbReference>
<evidence type="ECO:0000313" key="5">
    <source>
        <dbReference type="EMBL" id="SSW64129.1"/>
    </source>
</evidence>
<gene>
    <name evidence="5" type="primary">rspR_2</name>
    <name evidence="5" type="ORF">AGI3411_01478</name>
</gene>
<evidence type="ECO:0000256" key="2">
    <source>
        <dbReference type="ARBA" id="ARBA00023125"/>
    </source>
</evidence>
<proteinExistence type="predicted"/>
<dbReference type="AlphaFoldDB" id="A0A446C888"/>
<dbReference type="InterPro" id="IPR011711">
    <property type="entry name" value="GntR_C"/>
</dbReference>
<evidence type="ECO:0000256" key="1">
    <source>
        <dbReference type="ARBA" id="ARBA00023015"/>
    </source>
</evidence>
<dbReference type="GO" id="GO:0003700">
    <property type="term" value="F:DNA-binding transcription factor activity"/>
    <property type="evidence" value="ECO:0007669"/>
    <property type="project" value="InterPro"/>
</dbReference>
<dbReference type="InterPro" id="IPR036388">
    <property type="entry name" value="WH-like_DNA-bd_sf"/>
</dbReference>
<dbReference type="SUPFAM" id="SSF48008">
    <property type="entry name" value="GntR ligand-binding domain-like"/>
    <property type="match status" value="1"/>
</dbReference>
<accession>A0A446C888</accession>